<dbReference type="VEuPathDB" id="VectorBase:AFUN014271"/>
<dbReference type="EnsemblMetazoa" id="AFUN014271-RA">
    <property type="protein sequence ID" value="AFUN014271-PA"/>
    <property type="gene ID" value="AFUN014271"/>
</dbReference>
<name>A0A182S1A7_ANOFN</name>
<reference evidence="1" key="1">
    <citation type="submission" date="2020-05" db="UniProtKB">
        <authorList>
            <consortium name="EnsemblMetazoa"/>
        </authorList>
    </citation>
    <scope>IDENTIFICATION</scope>
    <source>
        <strain evidence="1">FUMOZ</strain>
    </source>
</reference>
<organism evidence="1">
    <name type="scientific">Anopheles funestus</name>
    <name type="common">African malaria mosquito</name>
    <dbReference type="NCBI Taxonomy" id="62324"/>
    <lineage>
        <taxon>Eukaryota</taxon>
        <taxon>Metazoa</taxon>
        <taxon>Ecdysozoa</taxon>
        <taxon>Arthropoda</taxon>
        <taxon>Hexapoda</taxon>
        <taxon>Insecta</taxon>
        <taxon>Pterygota</taxon>
        <taxon>Neoptera</taxon>
        <taxon>Endopterygota</taxon>
        <taxon>Diptera</taxon>
        <taxon>Nematocera</taxon>
        <taxon>Culicoidea</taxon>
        <taxon>Culicidae</taxon>
        <taxon>Anophelinae</taxon>
        <taxon>Anopheles</taxon>
    </lineage>
</organism>
<dbReference type="AlphaFoldDB" id="A0A182S1A7"/>
<evidence type="ECO:0000313" key="1">
    <source>
        <dbReference type="EnsemblMetazoa" id="AFUN014271-PA"/>
    </source>
</evidence>
<accession>A0A182S1A7</accession>
<sequence>MSHGITILRSFLHNFLFAQRTRRLNCVVVNDVSTDVSWSLHLK</sequence>
<protein>
    <submittedName>
        <fullName evidence="1">Uncharacterized protein</fullName>
    </submittedName>
</protein>
<proteinExistence type="predicted"/>